<comment type="caution">
    <text evidence="2">The sequence shown here is derived from an EMBL/GenBank/DDBJ whole genome shotgun (WGS) entry which is preliminary data.</text>
</comment>
<dbReference type="InterPro" id="IPR036047">
    <property type="entry name" value="F-box-like_dom_sf"/>
</dbReference>
<keyword evidence="3" id="KW-1185">Reference proteome</keyword>
<evidence type="ECO:0000313" key="3">
    <source>
        <dbReference type="Proteomes" id="UP001231189"/>
    </source>
</evidence>
<reference evidence="2" key="1">
    <citation type="submission" date="2023-07" db="EMBL/GenBank/DDBJ databases">
        <title>A chromosome-level genome assembly of Lolium multiflorum.</title>
        <authorList>
            <person name="Chen Y."/>
            <person name="Copetti D."/>
            <person name="Kolliker R."/>
            <person name="Studer B."/>
        </authorList>
    </citation>
    <scope>NUCLEOTIDE SEQUENCE</scope>
    <source>
        <strain evidence="2">02402/16</strain>
        <tissue evidence="2">Leaf</tissue>
    </source>
</reference>
<dbReference type="InterPro" id="IPR001810">
    <property type="entry name" value="F-box_dom"/>
</dbReference>
<dbReference type="AlphaFoldDB" id="A0AAD8WS48"/>
<organism evidence="2 3">
    <name type="scientific">Lolium multiflorum</name>
    <name type="common">Italian ryegrass</name>
    <name type="synonym">Lolium perenne subsp. multiflorum</name>
    <dbReference type="NCBI Taxonomy" id="4521"/>
    <lineage>
        <taxon>Eukaryota</taxon>
        <taxon>Viridiplantae</taxon>
        <taxon>Streptophyta</taxon>
        <taxon>Embryophyta</taxon>
        <taxon>Tracheophyta</taxon>
        <taxon>Spermatophyta</taxon>
        <taxon>Magnoliopsida</taxon>
        <taxon>Liliopsida</taxon>
        <taxon>Poales</taxon>
        <taxon>Poaceae</taxon>
        <taxon>BOP clade</taxon>
        <taxon>Pooideae</taxon>
        <taxon>Poodae</taxon>
        <taxon>Poeae</taxon>
        <taxon>Poeae Chloroplast Group 2 (Poeae type)</taxon>
        <taxon>Loliodinae</taxon>
        <taxon>Loliinae</taxon>
        <taxon>Lolium</taxon>
    </lineage>
</organism>
<protein>
    <recommendedName>
        <fullName evidence="1">F-box domain-containing protein</fullName>
    </recommendedName>
</protein>
<sequence>MEAGYGDGNGVCFPYDVLVAILRRLQTRALAGSRLVCRAWRAIVDAHDLLIPHYFPANAFPGIFVNKIGCDSYSAFFCPRGRRRATAAADDGPAFLRPVFRHSWCIVQFVRHSCNGLLLLQNHRDYYVCNPATVRCSAC</sequence>
<gene>
    <name evidence="2" type="ORF">QYE76_058907</name>
</gene>
<dbReference type="SMART" id="SM00256">
    <property type="entry name" value="FBOX"/>
    <property type="match status" value="1"/>
</dbReference>
<name>A0AAD8WS48_LOLMU</name>
<dbReference type="SUPFAM" id="SSF81383">
    <property type="entry name" value="F-box domain"/>
    <property type="match status" value="1"/>
</dbReference>
<dbReference type="PANTHER" id="PTHR34591:SF33">
    <property type="entry name" value="F-BOX DOMAIN-CONTAINING PROTEIN"/>
    <property type="match status" value="1"/>
</dbReference>
<dbReference type="PANTHER" id="PTHR34591">
    <property type="entry name" value="OS03G0653100 PROTEIN-RELATED"/>
    <property type="match status" value="1"/>
</dbReference>
<dbReference type="Pfam" id="PF12937">
    <property type="entry name" value="F-box-like"/>
    <property type="match status" value="1"/>
</dbReference>
<dbReference type="Proteomes" id="UP001231189">
    <property type="component" value="Unassembled WGS sequence"/>
</dbReference>
<dbReference type="Gene3D" id="1.20.1280.50">
    <property type="match status" value="1"/>
</dbReference>
<dbReference type="EMBL" id="JAUUTY010000003">
    <property type="protein sequence ID" value="KAK1670748.1"/>
    <property type="molecule type" value="Genomic_DNA"/>
</dbReference>
<evidence type="ECO:0000313" key="2">
    <source>
        <dbReference type="EMBL" id="KAK1670748.1"/>
    </source>
</evidence>
<evidence type="ECO:0000259" key="1">
    <source>
        <dbReference type="SMART" id="SM00256"/>
    </source>
</evidence>
<feature type="domain" description="F-box" evidence="1">
    <location>
        <begin position="13"/>
        <end position="53"/>
    </location>
</feature>
<accession>A0AAD8WS48</accession>
<proteinExistence type="predicted"/>